<keyword evidence="1" id="KW-1133">Transmembrane helix</keyword>
<name>A0A1Y1VYJ8_9FUNG</name>
<evidence type="ECO:0000313" key="3">
    <source>
        <dbReference type="Proteomes" id="UP000193922"/>
    </source>
</evidence>
<gene>
    <name evidence="2" type="ORF">DL89DRAFT_270261</name>
</gene>
<organism evidence="2 3">
    <name type="scientific">Linderina pennispora</name>
    <dbReference type="NCBI Taxonomy" id="61395"/>
    <lineage>
        <taxon>Eukaryota</taxon>
        <taxon>Fungi</taxon>
        <taxon>Fungi incertae sedis</taxon>
        <taxon>Zoopagomycota</taxon>
        <taxon>Kickxellomycotina</taxon>
        <taxon>Kickxellomycetes</taxon>
        <taxon>Kickxellales</taxon>
        <taxon>Kickxellaceae</taxon>
        <taxon>Linderina</taxon>
    </lineage>
</organism>
<evidence type="ECO:0000256" key="1">
    <source>
        <dbReference type="SAM" id="Phobius"/>
    </source>
</evidence>
<evidence type="ECO:0000313" key="2">
    <source>
        <dbReference type="EMBL" id="ORX66339.1"/>
    </source>
</evidence>
<comment type="caution">
    <text evidence="2">The sequence shown here is derived from an EMBL/GenBank/DDBJ whole genome shotgun (WGS) entry which is preliminary data.</text>
</comment>
<feature type="transmembrane region" description="Helical" evidence="1">
    <location>
        <begin position="105"/>
        <end position="126"/>
    </location>
</feature>
<dbReference type="RefSeq" id="XP_040740349.1">
    <property type="nucleotide sequence ID" value="XM_040888634.1"/>
</dbReference>
<sequence>MRHIGTFYRSYGRPIELTDDFVYKLRSAFHPYMIKEFESGIYTMATRKNWTASSARFGYWLYNRVGKIMPAFLCASSGSQVIPSTTSDKGSPATEEAADFTGLNWGYCVAIAAGYFLIRALFNIFIP</sequence>
<reference evidence="2 3" key="1">
    <citation type="submission" date="2016-07" db="EMBL/GenBank/DDBJ databases">
        <title>Pervasive Adenine N6-methylation of Active Genes in Fungi.</title>
        <authorList>
            <consortium name="DOE Joint Genome Institute"/>
            <person name="Mondo S.J."/>
            <person name="Dannebaum R.O."/>
            <person name="Kuo R.C."/>
            <person name="Labutti K."/>
            <person name="Haridas S."/>
            <person name="Kuo A."/>
            <person name="Salamov A."/>
            <person name="Ahrendt S.R."/>
            <person name="Lipzen A."/>
            <person name="Sullivan W."/>
            <person name="Andreopoulos W.B."/>
            <person name="Clum A."/>
            <person name="Lindquist E."/>
            <person name="Daum C."/>
            <person name="Ramamoorthy G.K."/>
            <person name="Gryganskyi A."/>
            <person name="Culley D."/>
            <person name="Magnuson J.K."/>
            <person name="James T.Y."/>
            <person name="O'Malley M.A."/>
            <person name="Stajich J.E."/>
            <person name="Spatafora J.W."/>
            <person name="Visel A."/>
            <person name="Grigoriev I.V."/>
        </authorList>
    </citation>
    <scope>NUCLEOTIDE SEQUENCE [LARGE SCALE GENOMIC DNA]</scope>
    <source>
        <strain evidence="2 3">ATCC 12442</strain>
    </source>
</reference>
<proteinExistence type="predicted"/>
<keyword evidence="3" id="KW-1185">Reference proteome</keyword>
<dbReference type="AlphaFoldDB" id="A0A1Y1VYJ8"/>
<keyword evidence="1" id="KW-0812">Transmembrane</keyword>
<dbReference type="Proteomes" id="UP000193922">
    <property type="component" value="Unassembled WGS sequence"/>
</dbReference>
<dbReference type="GeneID" id="63805282"/>
<protein>
    <submittedName>
        <fullName evidence="2">Uncharacterized protein</fullName>
    </submittedName>
</protein>
<keyword evidence="1" id="KW-0472">Membrane</keyword>
<dbReference type="EMBL" id="MCFD01000016">
    <property type="protein sequence ID" value="ORX66339.1"/>
    <property type="molecule type" value="Genomic_DNA"/>
</dbReference>
<accession>A0A1Y1VYJ8</accession>